<evidence type="ECO:0000313" key="2">
    <source>
        <dbReference type="EMBL" id="TMV08491.1"/>
    </source>
</evidence>
<dbReference type="EMBL" id="VCPD01000002">
    <property type="protein sequence ID" value="TMV08491.1"/>
    <property type="molecule type" value="Genomic_DNA"/>
</dbReference>
<dbReference type="Proteomes" id="UP001193035">
    <property type="component" value="Unassembled WGS sequence"/>
</dbReference>
<name>A0ABY2X1D2_9RHOB</name>
<evidence type="ECO:0000256" key="1">
    <source>
        <dbReference type="SAM" id="SignalP"/>
    </source>
</evidence>
<dbReference type="SUPFAM" id="SSF56935">
    <property type="entry name" value="Porins"/>
    <property type="match status" value="1"/>
</dbReference>
<feature type="signal peptide" evidence="1">
    <location>
        <begin position="1"/>
        <end position="23"/>
    </location>
</feature>
<keyword evidence="3" id="KW-1185">Reference proteome</keyword>
<feature type="chain" id="PRO_5046721169" evidence="1">
    <location>
        <begin position="24"/>
        <end position="247"/>
    </location>
</feature>
<dbReference type="Gene3D" id="2.40.160.20">
    <property type="match status" value="1"/>
</dbReference>
<protein>
    <submittedName>
        <fullName evidence="2">Porin family protein</fullName>
    </submittedName>
</protein>
<organism evidence="2 3">
    <name type="scientific">Ruegeria sediminis</name>
    <dbReference type="NCBI Taxonomy" id="2583820"/>
    <lineage>
        <taxon>Bacteria</taxon>
        <taxon>Pseudomonadati</taxon>
        <taxon>Pseudomonadota</taxon>
        <taxon>Alphaproteobacteria</taxon>
        <taxon>Rhodobacterales</taxon>
        <taxon>Roseobacteraceae</taxon>
        <taxon>Ruegeria</taxon>
    </lineage>
</organism>
<comment type="caution">
    <text evidence="2">The sequence shown here is derived from an EMBL/GenBank/DDBJ whole genome shotgun (WGS) entry which is preliminary data.</text>
</comment>
<proteinExistence type="predicted"/>
<evidence type="ECO:0000313" key="3">
    <source>
        <dbReference type="Proteomes" id="UP001193035"/>
    </source>
</evidence>
<accession>A0ABY2X1D2</accession>
<gene>
    <name evidence="2" type="ORF">FGK63_04985</name>
</gene>
<sequence length="247" mass="27122">MKVTTTLALCLGLVSVAPIEANAQDGSWDYEASIYLFMTETNTSITSPTQQIDATLSFSDALDNLDFAFMGAFSASNGRWSFIADYMVTDVSFGNATPGPAFSSLDTAVKTQIFNGYAAYRVYQDPKTAVDLGAGFRWYKTDTDFTLQPGTMPGGTTSVGDDWVDPLIAVRARMQFNDRWSGTAFADYGGFESGSDTWQVLLTADYALNDNWLLRGGYRYIEVNHNINGSAYEFDQSGPIFGATYRF</sequence>
<reference evidence="2 3" key="1">
    <citation type="submission" date="2019-05" db="EMBL/GenBank/DDBJ databases">
        <title>Ruegeria sp. nov., isolated from tidal flat.</title>
        <authorList>
            <person name="Kim W."/>
        </authorList>
    </citation>
    <scope>NUCLEOTIDE SEQUENCE [LARGE SCALE GENOMIC DNA]</scope>
    <source>
        <strain evidence="2 3">CAU 1488</strain>
    </source>
</reference>
<keyword evidence="1" id="KW-0732">Signal</keyword>